<sequence length="83" mass="8886">MRETNRSAAAATPRTCANRVANGSSRASATTRARSASTPAIKLAYPALADRLFSIGQLMPGGPTQPPWRLPSAWRSRPPPRTQ</sequence>
<dbReference type="AlphaFoldDB" id="A0A9P3QDU9"/>
<gene>
    <name evidence="2" type="ORF">Mkiyose1413_51150</name>
</gene>
<protein>
    <submittedName>
        <fullName evidence="2">Uncharacterized protein</fullName>
    </submittedName>
</protein>
<evidence type="ECO:0000256" key="1">
    <source>
        <dbReference type="SAM" id="MobiDB-lite"/>
    </source>
</evidence>
<feature type="region of interest" description="Disordered" evidence="1">
    <location>
        <begin position="1"/>
        <end position="38"/>
    </location>
</feature>
<organism evidence="2 3">
    <name type="scientific">Mycobacterium kiyosense</name>
    <dbReference type="NCBI Taxonomy" id="2871094"/>
    <lineage>
        <taxon>Bacteria</taxon>
        <taxon>Bacillati</taxon>
        <taxon>Actinomycetota</taxon>
        <taxon>Actinomycetes</taxon>
        <taxon>Mycobacteriales</taxon>
        <taxon>Mycobacteriaceae</taxon>
        <taxon>Mycobacterium</taxon>
    </lineage>
</organism>
<evidence type="ECO:0000313" key="3">
    <source>
        <dbReference type="Proteomes" id="UP001064782"/>
    </source>
</evidence>
<comment type="caution">
    <text evidence="2">The sequence shown here is derived from an EMBL/GenBank/DDBJ whole genome shotgun (WGS) entry which is preliminary data.</text>
</comment>
<reference evidence="2" key="1">
    <citation type="submission" date="2022-08" db="EMBL/GenBank/DDBJ databases">
        <title>Mycobacterium kiyosense sp. nov., scotochromogenic slow-glowing species isolated from respiratory specimens.</title>
        <authorList>
            <person name="Fukano H."/>
            <person name="Kazumi Y."/>
            <person name="Sakagami N."/>
            <person name="Ato M."/>
            <person name="Mitarai S."/>
            <person name="Hoshino Y."/>
        </authorList>
    </citation>
    <scope>NUCLEOTIDE SEQUENCE</scope>
    <source>
        <strain evidence="2">1413</strain>
    </source>
</reference>
<feature type="compositionally biased region" description="Low complexity" evidence="1">
    <location>
        <begin position="24"/>
        <end position="38"/>
    </location>
</feature>
<dbReference type="Proteomes" id="UP001064782">
    <property type="component" value="Unassembled WGS sequence"/>
</dbReference>
<evidence type="ECO:0000313" key="2">
    <source>
        <dbReference type="EMBL" id="GLD33232.1"/>
    </source>
</evidence>
<dbReference type="EMBL" id="BRZI01000070">
    <property type="protein sequence ID" value="GLD33232.1"/>
    <property type="molecule type" value="Genomic_DNA"/>
</dbReference>
<name>A0A9P3QDU9_9MYCO</name>
<feature type="region of interest" description="Disordered" evidence="1">
    <location>
        <begin position="58"/>
        <end position="83"/>
    </location>
</feature>
<accession>A0A9P3QDU9</accession>
<proteinExistence type="predicted"/>
<keyword evidence="3" id="KW-1185">Reference proteome</keyword>